<feature type="domain" description="Helicase ATP-binding" evidence="2">
    <location>
        <begin position="162"/>
        <end position="306"/>
    </location>
</feature>
<feature type="non-terminal residue" evidence="3">
    <location>
        <position position="502"/>
    </location>
</feature>
<evidence type="ECO:0000259" key="2">
    <source>
        <dbReference type="PROSITE" id="PS51192"/>
    </source>
</evidence>
<dbReference type="SMART" id="SM00487">
    <property type="entry name" value="DEXDc"/>
    <property type="match status" value="1"/>
</dbReference>
<dbReference type="InterPro" id="IPR027417">
    <property type="entry name" value="P-loop_NTPase"/>
</dbReference>
<dbReference type="PROSITE" id="PS51192">
    <property type="entry name" value="HELICASE_ATP_BIND_1"/>
    <property type="match status" value="1"/>
</dbReference>
<organism evidence="3">
    <name type="scientific">marine metagenome</name>
    <dbReference type="NCBI Taxonomy" id="408172"/>
    <lineage>
        <taxon>unclassified sequences</taxon>
        <taxon>metagenomes</taxon>
        <taxon>ecological metagenomes</taxon>
    </lineage>
</organism>
<dbReference type="PANTHER" id="PTHR45766:SF6">
    <property type="entry name" value="SWI_SNF-RELATED MATRIX-ASSOCIATED ACTIN-DEPENDENT REGULATOR OF CHROMATIN SUBFAMILY A-LIKE PROTEIN 1"/>
    <property type="match status" value="1"/>
</dbReference>
<accession>A0A382DYY3</accession>
<proteinExistence type="predicted"/>
<dbReference type="PANTHER" id="PTHR45766">
    <property type="entry name" value="DNA ANNEALING HELICASE AND ENDONUCLEASE ZRANB3 FAMILY MEMBER"/>
    <property type="match status" value="1"/>
</dbReference>
<sequence length="502" mass="57133">MPNRGFGKVMRVVKEDDIGGKVTVEFFTTPTDGGTEEETFPSYQVKPMSPPTGHRCFFRHEGRWNAGRIRLIDDQEVQVIPVLRARERQTVPLADVFVRRLGGALSPVEVIKVGVLQEPHHARSRADFVEDSIRFRSASRGMVGLSSSRIKLHRHQVEVVSRVLRDPVQRYLLADEVGLGKTVEAGAILSQFLLDHPEARAEILLPPLLVEQWRTELREKFGLGEDRLTLSKQGSEWEPSESDFLIVDEAHNIAAHAFSDNDELTTLYQCLANASKEASRLLLLSATPLLHNEEAFLGLLHLLDPLLYPLDGLEDFKVRVDNRRGLAKRFQSFQPTSPDFVLKRHSGASGISELFPDDNRLGEYLGELNGLLESGAKPNRRKELVRLARVHISETYKLHRRVLRTRRNSPLATEFPVRGRENPTVLHDESQMDARLEEWLMEWLNLMAARKEDDRFDSYAEVTLLAILDRWDSAPIVLTRCIWAILTPDRSRQASLTEAEER</sequence>
<dbReference type="Gene3D" id="3.40.50.10810">
    <property type="entry name" value="Tandem AAA-ATPase domain"/>
    <property type="match status" value="2"/>
</dbReference>
<gene>
    <name evidence="3" type="ORF">METZ01_LOCUS196289</name>
</gene>
<reference evidence="3" key="1">
    <citation type="submission" date="2018-05" db="EMBL/GenBank/DDBJ databases">
        <authorList>
            <person name="Lanie J.A."/>
            <person name="Ng W.-L."/>
            <person name="Kazmierczak K.M."/>
            <person name="Andrzejewski T.M."/>
            <person name="Davidsen T.M."/>
            <person name="Wayne K.J."/>
            <person name="Tettelin H."/>
            <person name="Glass J.I."/>
            <person name="Rusch D."/>
            <person name="Podicherti R."/>
            <person name="Tsui H.-C.T."/>
            <person name="Winkler M.E."/>
        </authorList>
    </citation>
    <scope>NUCLEOTIDE SEQUENCE</scope>
</reference>
<dbReference type="AlphaFoldDB" id="A0A382DYY3"/>
<dbReference type="InterPro" id="IPR014001">
    <property type="entry name" value="Helicase_ATP-bd"/>
</dbReference>
<name>A0A382DYY3_9ZZZZ</name>
<dbReference type="EMBL" id="UINC01041742">
    <property type="protein sequence ID" value="SVB43435.1"/>
    <property type="molecule type" value="Genomic_DNA"/>
</dbReference>
<dbReference type="SUPFAM" id="SSF52540">
    <property type="entry name" value="P-loop containing nucleoside triphosphate hydrolases"/>
    <property type="match status" value="1"/>
</dbReference>
<evidence type="ECO:0000313" key="3">
    <source>
        <dbReference type="EMBL" id="SVB43435.1"/>
    </source>
</evidence>
<dbReference type="GO" id="GO:0016787">
    <property type="term" value="F:hydrolase activity"/>
    <property type="evidence" value="ECO:0007669"/>
    <property type="project" value="UniProtKB-KW"/>
</dbReference>
<evidence type="ECO:0000256" key="1">
    <source>
        <dbReference type="ARBA" id="ARBA00022801"/>
    </source>
</evidence>
<protein>
    <recommendedName>
        <fullName evidence="2">Helicase ATP-binding domain-containing protein</fullName>
    </recommendedName>
</protein>
<keyword evidence="1" id="KW-0378">Hydrolase</keyword>
<dbReference type="InterPro" id="IPR038718">
    <property type="entry name" value="SNF2-like_sf"/>
</dbReference>